<organism evidence="3 4">
    <name type="scientific">Micavibrio aeruginosavorus (strain ARL-13)</name>
    <dbReference type="NCBI Taxonomy" id="856793"/>
    <lineage>
        <taxon>Bacteria</taxon>
        <taxon>Pseudomonadati</taxon>
        <taxon>Bdellovibrionota</taxon>
        <taxon>Bdellovibrionia</taxon>
        <taxon>Bdellovibrionales</taxon>
        <taxon>Pseudobdellovibrionaceae</taxon>
        <taxon>Micavibrio</taxon>
    </lineage>
</organism>
<dbReference type="PANTHER" id="PTHR33121">
    <property type="entry name" value="CYCLIC DI-GMP PHOSPHODIESTERASE PDEF"/>
    <property type="match status" value="1"/>
</dbReference>
<reference evidence="3 4" key="1">
    <citation type="journal article" date="2011" name="BMC Genomics">
        <title>Genomic insights into an obligate epibiotic bacterial predator: Micavibrio aeruginosavorus ARL-13.</title>
        <authorList>
            <person name="Wang Z."/>
            <person name="Kadouri D."/>
            <person name="Wu M."/>
        </authorList>
    </citation>
    <scope>NUCLEOTIDE SEQUENCE [LARGE SCALE GENOMIC DNA]</scope>
    <source>
        <strain evidence="3 4">ARL-13</strain>
    </source>
</reference>
<keyword evidence="4" id="KW-1185">Reference proteome</keyword>
<dbReference type="PANTHER" id="PTHR33121:SF70">
    <property type="entry name" value="SIGNALING PROTEIN YKOW"/>
    <property type="match status" value="1"/>
</dbReference>
<dbReference type="SMART" id="SM00052">
    <property type="entry name" value="EAL"/>
    <property type="match status" value="1"/>
</dbReference>
<dbReference type="STRING" id="856793.MICA_210"/>
<name>G2KP48_MICAA</name>
<evidence type="ECO:0000259" key="1">
    <source>
        <dbReference type="PROSITE" id="PS50042"/>
    </source>
</evidence>
<feature type="domain" description="Cyclic nucleotide-binding" evidence="1">
    <location>
        <begin position="30"/>
        <end position="129"/>
    </location>
</feature>
<dbReference type="Pfam" id="PF00027">
    <property type="entry name" value="cNMP_binding"/>
    <property type="match status" value="1"/>
</dbReference>
<dbReference type="Proteomes" id="UP000009286">
    <property type="component" value="Chromosome"/>
</dbReference>
<dbReference type="SMART" id="SM00100">
    <property type="entry name" value="cNMP"/>
    <property type="match status" value="1"/>
</dbReference>
<dbReference type="InterPro" id="IPR000595">
    <property type="entry name" value="cNMP-bd_dom"/>
</dbReference>
<dbReference type="RefSeq" id="WP_014101779.1">
    <property type="nucleotide sequence ID" value="NC_016026.1"/>
</dbReference>
<protein>
    <submittedName>
        <fullName evidence="3">Cyclic nucleotide-binding domain protein</fullName>
    </submittedName>
</protein>
<evidence type="ECO:0000259" key="2">
    <source>
        <dbReference type="PROSITE" id="PS50883"/>
    </source>
</evidence>
<dbReference type="Gene3D" id="2.60.120.10">
    <property type="entry name" value="Jelly Rolls"/>
    <property type="match status" value="1"/>
</dbReference>
<dbReference type="eggNOG" id="COG0664">
    <property type="taxonomic scope" value="Bacteria"/>
</dbReference>
<accession>G2KP48</accession>
<dbReference type="InterPro" id="IPR018490">
    <property type="entry name" value="cNMP-bd_dom_sf"/>
</dbReference>
<dbReference type="InterPro" id="IPR014710">
    <property type="entry name" value="RmlC-like_jellyroll"/>
</dbReference>
<evidence type="ECO:0000313" key="3">
    <source>
        <dbReference type="EMBL" id="AEP08556.1"/>
    </source>
</evidence>
<dbReference type="KEGG" id="mai:MICA_210"/>
<dbReference type="PROSITE" id="PS50042">
    <property type="entry name" value="CNMP_BINDING_3"/>
    <property type="match status" value="1"/>
</dbReference>
<dbReference type="Pfam" id="PF00563">
    <property type="entry name" value="EAL"/>
    <property type="match status" value="1"/>
</dbReference>
<dbReference type="SUPFAM" id="SSF51206">
    <property type="entry name" value="cAMP-binding domain-like"/>
    <property type="match status" value="1"/>
</dbReference>
<dbReference type="AlphaFoldDB" id="G2KP48"/>
<feature type="domain" description="EAL" evidence="2">
    <location>
        <begin position="181"/>
        <end position="438"/>
    </location>
</feature>
<dbReference type="PROSITE" id="PS00889">
    <property type="entry name" value="CNMP_BINDING_2"/>
    <property type="match status" value="1"/>
</dbReference>
<dbReference type="GO" id="GO:0071111">
    <property type="term" value="F:cyclic-guanylate-specific phosphodiesterase activity"/>
    <property type="evidence" value="ECO:0007669"/>
    <property type="project" value="InterPro"/>
</dbReference>
<dbReference type="CDD" id="cd00038">
    <property type="entry name" value="CAP_ED"/>
    <property type="match status" value="1"/>
</dbReference>
<dbReference type="SUPFAM" id="SSF141868">
    <property type="entry name" value="EAL domain-like"/>
    <property type="match status" value="1"/>
</dbReference>
<dbReference type="HOGENOM" id="CLU_000445_144_0_5"/>
<dbReference type="InterPro" id="IPR050706">
    <property type="entry name" value="Cyclic-di-GMP_PDE-like"/>
</dbReference>
<dbReference type="CDD" id="cd01948">
    <property type="entry name" value="EAL"/>
    <property type="match status" value="1"/>
</dbReference>
<dbReference type="eggNOG" id="COG2200">
    <property type="taxonomic scope" value="Bacteria"/>
</dbReference>
<gene>
    <name evidence="3" type="ordered locus">MICA_210</name>
</gene>
<proteinExistence type="predicted"/>
<dbReference type="InterPro" id="IPR001633">
    <property type="entry name" value="EAL_dom"/>
</dbReference>
<dbReference type="InterPro" id="IPR035919">
    <property type="entry name" value="EAL_sf"/>
</dbReference>
<evidence type="ECO:0000313" key="4">
    <source>
        <dbReference type="Proteomes" id="UP000009286"/>
    </source>
</evidence>
<dbReference type="Gene3D" id="3.20.20.450">
    <property type="entry name" value="EAL domain"/>
    <property type="match status" value="1"/>
</dbReference>
<dbReference type="PROSITE" id="PS50883">
    <property type="entry name" value="EAL"/>
    <property type="match status" value="1"/>
</dbReference>
<dbReference type="InterPro" id="IPR018488">
    <property type="entry name" value="cNMP-bd_CS"/>
</dbReference>
<sequence>MNKPHPTLQSLTKITPPSKRVDRGVRLQNFKAGSVLFKAGEPRDNAYLIEGGTVDILGPGPEGPQSVLARLSPGDVFGEMALIDGGLRSAAAVVTSDAVLFVIPRGALRNRVLEMDPILSLMVALLVERYRTVRVNLPESIRQDQLSAVAQAMDRATHYDMPEDAARLSELWRRRDNAIKELKLEQELRRGIEKGEFVPALQPIVSLPSRRLVGFETLVRWNHPERGMVFPDEFIPVAERTNLVQFIDHMMLQKACELMPDLLSDMGGDDVPLFISANLSGINFENLDIIQSVRETLVHSGVDPHRIKLEITESALIDDPEKTEQVLRGLRALGVTIALDDFGTGYSSLGYLHRFPIDSIKVDRSFVSQMHDAPRSIDIIRAIVGLAHNFKMDVVAEGLETEQDVQMINALGCEMAQGYFFAKPLMPAQAREFAQGFAVRKPI</sequence>
<dbReference type="EMBL" id="CP002382">
    <property type="protein sequence ID" value="AEP08556.1"/>
    <property type="molecule type" value="Genomic_DNA"/>
</dbReference>